<dbReference type="Proteomes" id="UP001370348">
    <property type="component" value="Chromosome"/>
</dbReference>
<dbReference type="PROSITE" id="PS51318">
    <property type="entry name" value="TAT"/>
    <property type="match status" value="1"/>
</dbReference>
<dbReference type="Gene3D" id="3.40.710.10">
    <property type="entry name" value="DD-peptidase/beta-lactamase superfamily"/>
    <property type="match status" value="1"/>
</dbReference>
<dbReference type="InterPro" id="IPR006311">
    <property type="entry name" value="TAT_signal"/>
</dbReference>
<dbReference type="EMBL" id="CP089984">
    <property type="protein sequence ID" value="WXB18402.1"/>
    <property type="molecule type" value="Genomic_DNA"/>
</dbReference>
<dbReference type="SUPFAM" id="SSF56601">
    <property type="entry name" value="beta-lactamase/transpeptidase-like"/>
    <property type="match status" value="1"/>
</dbReference>
<name>A0ABZ2M7C0_9BACT</name>
<evidence type="ECO:0000259" key="1">
    <source>
        <dbReference type="Pfam" id="PF00144"/>
    </source>
</evidence>
<organism evidence="2 3">
    <name type="scientific">Pendulispora albinea</name>
    <dbReference type="NCBI Taxonomy" id="2741071"/>
    <lineage>
        <taxon>Bacteria</taxon>
        <taxon>Pseudomonadati</taxon>
        <taxon>Myxococcota</taxon>
        <taxon>Myxococcia</taxon>
        <taxon>Myxococcales</taxon>
        <taxon>Sorangiineae</taxon>
        <taxon>Pendulisporaceae</taxon>
        <taxon>Pendulispora</taxon>
    </lineage>
</organism>
<reference evidence="2 3" key="1">
    <citation type="submission" date="2021-12" db="EMBL/GenBank/DDBJ databases">
        <title>Discovery of the Pendulisporaceae a myxobacterial family with distinct sporulation behavior and unique specialized metabolism.</title>
        <authorList>
            <person name="Garcia R."/>
            <person name="Popoff A."/>
            <person name="Bader C.D."/>
            <person name="Loehr J."/>
            <person name="Walesch S."/>
            <person name="Walt C."/>
            <person name="Boldt J."/>
            <person name="Bunk B."/>
            <person name="Haeckl F.J.F.P.J."/>
            <person name="Gunesch A.P."/>
            <person name="Birkelbach J."/>
            <person name="Nuebel U."/>
            <person name="Pietschmann T."/>
            <person name="Bach T."/>
            <person name="Mueller R."/>
        </authorList>
    </citation>
    <scope>NUCLEOTIDE SEQUENCE [LARGE SCALE GENOMIC DNA]</scope>
    <source>
        <strain evidence="2 3">MSr11954</strain>
    </source>
</reference>
<accession>A0ABZ2M7C0</accession>
<feature type="domain" description="Beta-lactamase-related" evidence="1">
    <location>
        <begin position="46"/>
        <end position="409"/>
    </location>
</feature>
<dbReference type="Pfam" id="PF00144">
    <property type="entry name" value="Beta-lactamase"/>
    <property type="match status" value="1"/>
</dbReference>
<evidence type="ECO:0000313" key="2">
    <source>
        <dbReference type="EMBL" id="WXB18402.1"/>
    </source>
</evidence>
<dbReference type="RefSeq" id="WP_394828031.1">
    <property type="nucleotide sequence ID" value="NZ_CP089984.1"/>
</dbReference>
<dbReference type="InterPro" id="IPR050789">
    <property type="entry name" value="Diverse_Enzym_Activities"/>
</dbReference>
<dbReference type="PANTHER" id="PTHR43283">
    <property type="entry name" value="BETA-LACTAMASE-RELATED"/>
    <property type="match status" value="1"/>
</dbReference>
<dbReference type="InterPro" id="IPR001466">
    <property type="entry name" value="Beta-lactam-related"/>
</dbReference>
<keyword evidence="3" id="KW-1185">Reference proteome</keyword>
<dbReference type="InterPro" id="IPR012338">
    <property type="entry name" value="Beta-lactam/transpept-like"/>
</dbReference>
<sequence>MTNHHATARLTRRDLLTAASAGILAACSNTPAKTASRLERGGARGVLAPYVERGEVPGMVALVARGDREELHAMGTTAQGSRVAVEPDTIFRIASITKPVTATAAMMLIEDGKLGLDEPVARLLPELAHPRVLERLDGPLDRVVPAARAITVRDLLTFRMGAGLLFDPDRYPIEKVTQELLGDGMPAPAKLVAPDEWMRRFATLPLMHQPGERWMYNTSGIVLGILVGRAARMPLDAFLRERLFGPLGMHDTDFSVPASKLHRFTASYLADPGTGALSLYDSPNGQWAQPPLHASGAEGLVSTAPDFLRFSRFLLGRGTFGGKRLLSEAAVEQMTHDTLTPKNKTFGAMVPGYFDRHGWGFGMAVVTARDDDHMPAGSYGWDGGLGSSWYADPRTNTTGILLSSRSWTDPSPPRMFREFWRHVHA</sequence>
<proteinExistence type="predicted"/>
<dbReference type="PANTHER" id="PTHR43283:SF3">
    <property type="entry name" value="BETA-LACTAMASE FAMILY PROTEIN (AFU_ORTHOLOGUE AFUA_5G07500)"/>
    <property type="match status" value="1"/>
</dbReference>
<protein>
    <submittedName>
        <fullName evidence="2">Beta-lactamase family protein</fullName>
    </submittedName>
</protein>
<gene>
    <name evidence="2" type="ORF">LZC94_14305</name>
</gene>
<evidence type="ECO:0000313" key="3">
    <source>
        <dbReference type="Proteomes" id="UP001370348"/>
    </source>
</evidence>